<dbReference type="InterPro" id="IPR002130">
    <property type="entry name" value="Cyclophilin-type_PPIase_dom"/>
</dbReference>
<feature type="compositionally biased region" description="Basic and acidic residues" evidence="5">
    <location>
        <begin position="437"/>
        <end position="448"/>
    </location>
</feature>
<dbReference type="PANTHER" id="PTHR11071:SF565">
    <property type="entry name" value="MOCA-CYP, ISOFORM A"/>
    <property type="match status" value="1"/>
</dbReference>
<comment type="catalytic activity">
    <reaction evidence="1">
        <text>[protein]-peptidylproline (omega=180) = [protein]-peptidylproline (omega=0)</text>
        <dbReference type="Rhea" id="RHEA:16237"/>
        <dbReference type="Rhea" id="RHEA-COMP:10747"/>
        <dbReference type="Rhea" id="RHEA-COMP:10748"/>
        <dbReference type="ChEBI" id="CHEBI:83833"/>
        <dbReference type="ChEBI" id="CHEBI:83834"/>
        <dbReference type="EC" id="5.2.1.8"/>
    </reaction>
</comment>
<reference evidence="7" key="1">
    <citation type="submission" date="2020-06" db="EMBL/GenBank/DDBJ databases">
        <authorList>
            <person name="Ji K."/>
            <person name="Li J."/>
        </authorList>
    </citation>
    <scope>NUCLEOTIDE SEQUENCE</scope>
    <source>
        <strain evidence="7">JKM2019</strain>
        <tissue evidence="7">Whole body</tissue>
    </source>
</reference>
<dbReference type="GO" id="GO:0003755">
    <property type="term" value="F:peptidyl-prolyl cis-trans isomerase activity"/>
    <property type="evidence" value="ECO:0007669"/>
    <property type="project" value="UniProtKB-KW"/>
</dbReference>
<dbReference type="GO" id="GO:0006457">
    <property type="term" value="P:protein folding"/>
    <property type="evidence" value="ECO:0007669"/>
    <property type="project" value="TreeGrafter"/>
</dbReference>
<dbReference type="Gene3D" id="2.40.100.10">
    <property type="entry name" value="Cyclophilin-like"/>
    <property type="match status" value="1"/>
</dbReference>
<protein>
    <recommendedName>
        <fullName evidence="2">peptidylprolyl isomerase</fullName>
        <ecNumber evidence="2">5.2.1.8</ecNumber>
    </recommendedName>
</protein>
<evidence type="ECO:0000259" key="6">
    <source>
        <dbReference type="PROSITE" id="PS50072"/>
    </source>
</evidence>
<evidence type="ECO:0000313" key="7">
    <source>
        <dbReference type="EMBL" id="KAH7640787.1"/>
    </source>
</evidence>
<dbReference type="PROSITE" id="PS50072">
    <property type="entry name" value="CSA_PPIASE_2"/>
    <property type="match status" value="1"/>
</dbReference>
<keyword evidence="4 7" id="KW-0413">Isomerase</keyword>
<dbReference type="PANTHER" id="PTHR11071">
    <property type="entry name" value="PEPTIDYL-PROLYL CIS-TRANS ISOMERASE"/>
    <property type="match status" value="1"/>
</dbReference>
<dbReference type="EMBL" id="SDOV01000005">
    <property type="protein sequence ID" value="KAH7640787.1"/>
    <property type="molecule type" value="Genomic_DNA"/>
</dbReference>
<dbReference type="Proteomes" id="UP000828236">
    <property type="component" value="Unassembled WGS sequence"/>
</dbReference>
<evidence type="ECO:0000256" key="3">
    <source>
        <dbReference type="ARBA" id="ARBA00023110"/>
    </source>
</evidence>
<dbReference type="Pfam" id="PF00160">
    <property type="entry name" value="Pro_isomerase"/>
    <property type="match status" value="1"/>
</dbReference>
<feature type="compositionally biased region" description="Basic and acidic residues" evidence="5">
    <location>
        <begin position="459"/>
        <end position="469"/>
    </location>
</feature>
<organism evidence="7">
    <name type="scientific">Dermatophagoides farinae</name>
    <name type="common">American house dust mite</name>
    <dbReference type="NCBI Taxonomy" id="6954"/>
    <lineage>
        <taxon>Eukaryota</taxon>
        <taxon>Metazoa</taxon>
        <taxon>Ecdysozoa</taxon>
        <taxon>Arthropoda</taxon>
        <taxon>Chelicerata</taxon>
        <taxon>Arachnida</taxon>
        <taxon>Acari</taxon>
        <taxon>Acariformes</taxon>
        <taxon>Sarcoptiformes</taxon>
        <taxon>Astigmata</taxon>
        <taxon>Psoroptidia</taxon>
        <taxon>Analgoidea</taxon>
        <taxon>Pyroglyphidae</taxon>
        <taxon>Dermatophagoidinae</taxon>
        <taxon>Dermatophagoides</taxon>
    </lineage>
</organism>
<keyword evidence="3" id="KW-0697">Rotamase</keyword>
<feature type="domain" description="PPIase cyclophilin-type" evidence="6">
    <location>
        <begin position="12"/>
        <end position="177"/>
    </location>
</feature>
<gene>
    <name evidence="7" type="ORF">HUG17_8256</name>
</gene>
<dbReference type="SUPFAM" id="SSF50891">
    <property type="entry name" value="Cyclophilin-like"/>
    <property type="match status" value="1"/>
</dbReference>
<dbReference type="EC" id="5.2.1.8" evidence="2"/>
<feature type="region of interest" description="Disordered" evidence="5">
    <location>
        <begin position="186"/>
        <end position="261"/>
    </location>
</feature>
<feature type="compositionally biased region" description="Basic and acidic residues" evidence="5">
    <location>
        <begin position="231"/>
        <end position="240"/>
    </location>
</feature>
<feature type="compositionally biased region" description="Basic residues" evidence="5">
    <location>
        <begin position="427"/>
        <end position="436"/>
    </location>
</feature>
<dbReference type="FunFam" id="2.40.100.10:FF:000005">
    <property type="entry name" value="Peptidyl-prolyl cis-trans isomerase G"/>
    <property type="match status" value="1"/>
</dbReference>
<name>A0A9D4NYW6_DERFA</name>
<feature type="compositionally biased region" description="Basic and acidic residues" evidence="5">
    <location>
        <begin position="301"/>
        <end position="311"/>
    </location>
</feature>
<dbReference type="GO" id="GO:0016018">
    <property type="term" value="F:cyclosporin A binding"/>
    <property type="evidence" value="ECO:0007669"/>
    <property type="project" value="TreeGrafter"/>
</dbReference>
<feature type="compositionally biased region" description="Basic and acidic residues" evidence="5">
    <location>
        <begin position="394"/>
        <end position="405"/>
    </location>
</feature>
<dbReference type="GO" id="GO:0005739">
    <property type="term" value="C:mitochondrion"/>
    <property type="evidence" value="ECO:0007669"/>
    <property type="project" value="TreeGrafter"/>
</dbReference>
<dbReference type="InterPro" id="IPR029000">
    <property type="entry name" value="Cyclophilin-like_dom_sf"/>
</dbReference>
<proteinExistence type="predicted"/>
<dbReference type="AlphaFoldDB" id="A0A9D4NYW6"/>
<reference evidence="7" key="2">
    <citation type="journal article" date="2021" name="World Allergy Organ. J.">
        <title>Chromosome-level assembly of Dermatophagoides farinae genome and transcriptome reveals two novel allergens Der f 37 and Der f 39.</title>
        <authorList>
            <person name="Chen J."/>
            <person name="Cai Z."/>
            <person name="Fan D."/>
            <person name="Hu J."/>
            <person name="Hou Y."/>
            <person name="He Y."/>
            <person name="Zhang Z."/>
            <person name="Zhao Z."/>
            <person name="Gao P."/>
            <person name="Hu W."/>
            <person name="Sun J."/>
            <person name="Li J."/>
            <person name="Ji K."/>
        </authorList>
    </citation>
    <scope>NUCLEOTIDE SEQUENCE</scope>
    <source>
        <strain evidence="7">JKM2019</strain>
    </source>
</reference>
<feature type="compositionally biased region" description="Low complexity" evidence="5">
    <location>
        <begin position="215"/>
        <end position="225"/>
    </location>
</feature>
<evidence type="ECO:0000256" key="1">
    <source>
        <dbReference type="ARBA" id="ARBA00000971"/>
    </source>
</evidence>
<evidence type="ECO:0000256" key="5">
    <source>
        <dbReference type="SAM" id="MobiDB-lite"/>
    </source>
</evidence>
<feature type="region of interest" description="Disordered" evidence="5">
    <location>
        <begin position="283"/>
        <end position="469"/>
    </location>
</feature>
<dbReference type="PRINTS" id="PR00153">
    <property type="entry name" value="CSAPPISMRASE"/>
</dbReference>
<comment type="caution">
    <text evidence="7">The sequence shown here is derived from an EMBL/GenBank/DDBJ whole genome shotgun (WGS) entry which is preliminary data.</text>
</comment>
<accession>A0A9D4NYW6</accession>
<evidence type="ECO:0000256" key="4">
    <source>
        <dbReference type="ARBA" id="ARBA00023235"/>
    </source>
</evidence>
<sequence>MVKLKQLRPRCFFDISIDGKNAGRVIFELFNEKCPKTCENFKALCTGEKGIGQLTGKPLHYKNVSFHRIINNFMIQSGDFSQNNGKGGESIFGGTFKDESFDFKHERPFLLSMANRGPNTNGSQFFITLVPTPHLDGVHVVFGHVIAGQDVVMKIAQQSVDKQSRPIVPVCISNCGELVPQIKPKEKTLSVDKQSHKKRRKHSDESDTSGDSDSDSSSNSSSSSSESDDDSSSKEKDKKQTTNPVEKNPDNTEIEQNENSISLFNPKYSVRIDPEEIPEIPQNRFLHRGIRQSPSILDDAITNKEKEDSNKNRSQSSNYRNDRSYGRRIIYTSSGRKIKGRGSIRYRTPSPDDNGRYSRKSSRQWRRSETPPYWRAEQAKLRPWKQIISSSPAKYRDRKIDENSIQKRKFREFPSPRSSYSPEKRNSISKHKPSRKSSKEKENRHDPQSESNNNNTHRRIIDDNKRKDD</sequence>
<evidence type="ECO:0000256" key="2">
    <source>
        <dbReference type="ARBA" id="ARBA00013194"/>
    </source>
</evidence>